<dbReference type="EMBL" id="PVMZ01000009">
    <property type="protein sequence ID" value="PRX20036.1"/>
    <property type="molecule type" value="Genomic_DNA"/>
</dbReference>
<evidence type="ECO:0008006" key="3">
    <source>
        <dbReference type="Google" id="ProtNLM"/>
    </source>
</evidence>
<accession>A0A2T0KAQ0</accession>
<proteinExistence type="predicted"/>
<name>A0A2T0KAQ0_9ACTN</name>
<evidence type="ECO:0000313" key="2">
    <source>
        <dbReference type="Proteomes" id="UP000239415"/>
    </source>
</evidence>
<dbReference type="InterPro" id="IPR011050">
    <property type="entry name" value="Pectin_lyase_fold/virulence"/>
</dbReference>
<evidence type="ECO:0000313" key="1">
    <source>
        <dbReference type="EMBL" id="PRX20036.1"/>
    </source>
</evidence>
<dbReference type="AlphaFoldDB" id="A0A2T0KAQ0"/>
<keyword evidence="2" id="KW-1185">Reference proteome</keyword>
<dbReference type="Proteomes" id="UP000239415">
    <property type="component" value="Unassembled WGS sequence"/>
</dbReference>
<comment type="caution">
    <text evidence="1">The sequence shown here is derived from an EMBL/GenBank/DDBJ whole genome shotgun (WGS) entry which is preliminary data.</text>
</comment>
<reference evidence="1 2" key="1">
    <citation type="submission" date="2018-03" db="EMBL/GenBank/DDBJ databases">
        <title>Genomic Encyclopedia of Archaeal and Bacterial Type Strains, Phase II (KMG-II): from individual species to whole genera.</title>
        <authorList>
            <person name="Goeker M."/>
        </authorList>
    </citation>
    <scope>NUCLEOTIDE SEQUENCE [LARGE SCALE GENOMIC DNA]</scope>
    <source>
        <strain evidence="1 2">DSM 43146</strain>
    </source>
</reference>
<organism evidence="1 2">
    <name type="scientific">Actinoplanes italicus</name>
    <dbReference type="NCBI Taxonomy" id="113567"/>
    <lineage>
        <taxon>Bacteria</taxon>
        <taxon>Bacillati</taxon>
        <taxon>Actinomycetota</taxon>
        <taxon>Actinomycetes</taxon>
        <taxon>Micromonosporales</taxon>
        <taxon>Micromonosporaceae</taxon>
        <taxon>Actinoplanes</taxon>
    </lineage>
</organism>
<gene>
    <name evidence="1" type="ORF">CLV67_109301</name>
</gene>
<protein>
    <recommendedName>
        <fullName evidence="3">Parallel beta helix pectate lyase-like protein</fullName>
    </recommendedName>
</protein>
<dbReference type="SUPFAM" id="SSF51126">
    <property type="entry name" value="Pectin lyase-like"/>
    <property type="match status" value="1"/>
</dbReference>
<sequence length="300" mass="31870">MAALTAFVAVGAGAFWYIQSGSGDGGSTEATFANDRKKPGAFPDAASTGVRDGVSLRAYDGPCTIEDSGYVIDSRDVRCPLVIKASDVVIRNSKVTGTVKVEGRENSLLIEDSDIDGGEAYLHTVGFENVTVLRSDLKGGQSGVNCYYNCLVQDSYLHDPFVPEGEDWHLNAFLSNGGKNIKLIGNTLACNRPTNAAGGGCTSNASIFGDLGPNSDYTIEGNLFVASDEMSYCFYGGHDPNKKYGTQAERIVIKDNVFQRGSTGKCASFGAVTSYNVAGTGNVWQNNKWDDGKPFDSPAQ</sequence>
<dbReference type="RefSeq" id="WP_106321920.1">
    <property type="nucleotide sequence ID" value="NZ_PVMZ01000009.1"/>
</dbReference>